<proteinExistence type="inferred from homology"/>
<name>A0A6S6RAQ9_9FIRM</name>
<dbReference type="Proteomes" id="UP000515561">
    <property type="component" value="Chromosome"/>
</dbReference>
<dbReference type="InterPro" id="IPR003658">
    <property type="entry name" value="Anti-sigma_ant"/>
</dbReference>
<dbReference type="NCBIfam" id="TIGR00377">
    <property type="entry name" value="ant_ant_sig"/>
    <property type="match status" value="1"/>
</dbReference>
<dbReference type="SUPFAM" id="SSF52091">
    <property type="entry name" value="SpoIIaa-like"/>
    <property type="match status" value="1"/>
</dbReference>
<reference evidence="3 4" key="1">
    <citation type="journal article" date="2016" name="Int. J. Syst. Evol. Microbiol.">
        <title>Descriptions of Anaerotaenia torta gen. nov., sp. nov. and Anaerocolumna cellulosilytica gen. nov., sp. nov. isolated from a methanogenic reactor of cattle waste.</title>
        <authorList>
            <person name="Uek A."/>
            <person name="Ohtaki Y."/>
            <person name="Kaku N."/>
            <person name="Ueki K."/>
        </authorList>
    </citation>
    <scope>NUCLEOTIDE SEQUENCE [LARGE SCALE GENOMIC DNA]</scope>
    <source>
        <strain evidence="3 4">SN021</strain>
    </source>
</reference>
<dbReference type="InterPro" id="IPR036513">
    <property type="entry name" value="STAS_dom_sf"/>
</dbReference>
<accession>A0A6S6RAQ9</accession>
<evidence type="ECO:0000313" key="4">
    <source>
        <dbReference type="Proteomes" id="UP000515561"/>
    </source>
</evidence>
<dbReference type="PANTHER" id="PTHR33495:SF2">
    <property type="entry name" value="ANTI-SIGMA FACTOR ANTAGONIST TM_1081-RELATED"/>
    <property type="match status" value="1"/>
</dbReference>
<evidence type="ECO:0000313" key="3">
    <source>
        <dbReference type="EMBL" id="BCJ96155.1"/>
    </source>
</evidence>
<sequence length="132" mass="15015">MDKQEKKKNTTISQVREGVKADFDIINHCLIIKLFEDLDHHNAIPIREQSDKLLNTQPIKNVIFDFSGSEFMDSSGIGVIMGRYKKIIFTGGKAAVTGVNQSVDRIFRLSGLYKIIRKFNTIEEAVEDLNQK</sequence>
<dbReference type="GO" id="GO:0043856">
    <property type="term" value="F:anti-sigma factor antagonist activity"/>
    <property type="evidence" value="ECO:0007669"/>
    <property type="project" value="InterPro"/>
</dbReference>
<keyword evidence="4" id="KW-1185">Reference proteome</keyword>
<dbReference type="RefSeq" id="WP_184091649.1">
    <property type="nucleotide sequence ID" value="NZ_AP023367.1"/>
</dbReference>
<dbReference type="CDD" id="cd07043">
    <property type="entry name" value="STAS_anti-anti-sigma_factors"/>
    <property type="match status" value="1"/>
</dbReference>
<dbReference type="EMBL" id="AP023367">
    <property type="protein sequence ID" value="BCJ96155.1"/>
    <property type="molecule type" value="Genomic_DNA"/>
</dbReference>
<dbReference type="Gene3D" id="3.30.750.24">
    <property type="entry name" value="STAS domain"/>
    <property type="match status" value="1"/>
</dbReference>
<dbReference type="PROSITE" id="PS50801">
    <property type="entry name" value="STAS"/>
    <property type="match status" value="1"/>
</dbReference>
<dbReference type="InterPro" id="IPR002645">
    <property type="entry name" value="STAS_dom"/>
</dbReference>
<dbReference type="AlphaFoldDB" id="A0A6S6RAQ9"/>
<dbReference type="Pfam" id="PF01740">
    <property type="entry name" value="STAS"/>
    <property type="match status" value="1"/>
</dbReference>
<organism evidence="3 4">
    <name type="scientific">Anaerocolumna cellulosilytica</name>
    <dbReference type="NCBI Taxonomy" id="433286"/>
    <lineage>
        <taxon>Bacteria</taxon>
        <taxon>Bacillati</taxon>
        <taxon>Bacillota</taxon>
        <taxon>Clostridia</taxon>
        <taxon>Lachnospirales</taxon>
        <taxon>Lachnospiraceae</taxon>
        <taxon>Anaerocolumna</taxon>
    </lineage>
</organism>
<gene>
    <name evidence="3" type="primary">spoIIAA</name>
    <name evidence="3" type="ORF">acsn021_37240</name>
</gene>
<dbReference type="KEGG" id="acel:acsn021_37240"/>
<evidence type="ECO:0000256" key="2">
    <source>
        <dbReference type="RuleBase" id="RU003749"/>
    </source>
</evidence>
<evidence type="ECO:0000256" key="1">
    <source>
        <dbReference type="ARBA" id="ARBA00009013"/>
    </source>
</evidence>
<dbReference type="PANTHER" id="PTHR33495">
    <property type="entry name" value="ANTI-SIGMA FACTOR ANTAGONIST TM_1081-RELATED-RELATED"/>
    <property type="match status" value="1"/>
</dbReference>
<protein>
    <recommendedName>
        <fullName evidence="2">Anti-sigma factor antagonist</fullName>
    </recommendedName>
</protein>
<comment type="similarity">
    <text evidence="1 2">Belongs to the anti-sigma-factor antagonist family.</text>
</comment>